<accession>A0A1H0WGA1</accession>
<dbReference type="AlphaFoldDB" id="A0A1H0WGA1"/>
<evidence type="ECO:0008006" key="4">
    <source>
        <dbReference type="Google" id="ProtNLM"/>
    </source>
</evidence>
<reference evidence="3" key="1">
    <citation type="submission" date="2016-10" db="EMBL/GenBank/DDBJ databases">
        <authorList>
            <person name="Varghese N."/>
            <person name="Submissions S."/>
        </authorList>
    </citation>
    <scope>NUCLEOTIDE SEQUENCE [LARGE SCALE GENOMIC DNA]</scope>
    <source>
        <strain evidence="3">IBRC-M 10655</strain>
    </source>
</reference>
<dbReference type="Proteomes" id="UP000199651">
    <property type="component" value="Unassembled WGS sequence"/>
</dbReference>
<evidence type="ECO:0000256" key="1">
    <source>
        <dbReference type="SAM" id="Phobius"/>
    </source>
</evidence>
<keyword evidence="1" id="KW-0812">Transmembrane</keyword>
<keyword evidence="1" id="KW-1133">Transmembrane helix</keyword>
<gene>
    <name evidence="2" type="ORF">SAMN05192558_12118</name>
</gene>
<feature type="transmembrane region" description="Helical" evidence="1">
    <location>
        <begin position="85"/>
        <end position="102"/>
    </location>
</feature>
<keyword evidence="1" id="KW-0472">Membrane</keyword>
<name>A0A1H0WGA1_9PSEU</name>
<dbReference type="EMBL" id="FNJB01000021">
    <property type="protein sequence ID" value="SDP89581.1"/>
    <property type="molecule type" value="Genomic_DNA"/>
</dbReference>
<keyword evidence="3" id="KW-1185">Reference proteome</keyword>
<organism evidence="2 3">
    <name type="scientific">Actinokineospora alba</name>
    <dbReference type="NCBI Taxonomy" id="504798"/>
    <lineage>
        <taxon>Bacteria</taxon>
        <taxon>Bacillati</taxon>
        <taxon>Actinomycetota</taxon>
        <taxon>Actinomycetes</taxon>
        <taxon>Pseudonocardiales</taxon>
        <taxon>Pseudonocardiaceae</taxon>
        <taxon>Actinokineospora</taxon>
    </lineage>
</organism>
<feature type="transmembrane region" description="Helical" evidence="1">
    <location>
        <begin position="56"/>
        <end position="78"/>
    </location>
</feature>
<proteinExistence type="predicted"/>
<dbReference type="STRING" id="504798.SAMN05421871_101598"/>
<protein>
    <recommendedName>
        <fullName evidence="4">DUF4345 domain-containing protein</fullName>
    </recommendedName>
</protein>
<evidence type="ECO:0000313" key="2">
    <source>
        <dbReference type="EMBL" id="SDP89581.1"/>
    </source>
</evidence>
<evidence type="ECO:0000313" key="3">
    <source>
        <dbReference type="Proteomes" id="UP000199651"/>
    </source>
</evidence>
<sequence length="126" mass="13689">MAFRVASVLLWFTALGFGLPCVWVIRNLLTGRGLPILFGFHAYGGGPFERWGPRGMAVMLFVFMLVCGVEGVAGWLLWGGHTAGAVLALALLPVGALFWWGFALPIPPLLALVRTALILLNWRALK</sequence>